<protein>
    <recommendedName>
        <fullName evidence="6">RRM domain-containing protein</fullName>
    </recommendedName>
</protein>
<name>V4MF62_EUTSA</name>
<evidence type="ECO:0000256" key="2">
    <source>
        <dbReference type="ARBA" id="ARBA00022884"/>
    </source>
</evidence>
<dbReference type="Gramene" id="ESQ29916">
    <property type="protein sequence ID" value="ESQ29916"/>
    <property type="gene ID" value="EUTSA_v10011869mg"/>
</dbReference>
<dbReference type="InterPro" id="IPR035979">
    <property type="entry name" value="RBD_domain_sf"/>
</dbReference>
<evidence type="ECO:0008006" key="6">
    <source>
        <dbReference type="Google" id="ProtNLM"/>
    </source>
</evidence>
<dbReference type="CDD" id="cd12232">
    <property type="entry name" value="RRM3_U2AF65"/>
    <property type="match status" value="1"/>
</dbReference>
<keyword evidence="5" id="KW-1185">Reference proteome</keyword>
<reference evidence="4 5" key="1">
    <citation type="journal article" date="2013" name="Front. Plant Sci.">
        <title>The Reference Genome of the Halophytic Plant Eutrema salsugineum.</title>
        <authorList>
            <person name="Yang R."/>
            <person name="Jarvis D.E."/>
            <person name="Chen H."/>
            <person name="Beilstein M.A."/>
            <person name="Grimwood J."/>
            <person name="Jenkins J."/>
            <person name="Shu S."/>
            <person name="Prochnik S."/>
            <person name="Xin M."/>
            <person name="Ma C."/>
            <person name="Schmutz J."/>
            <person name="Wing R.A."/>
            <person name="Mitchell-Olds T."/>
            <person name="Schumaker K.S."/>
            <person name="Wang X."/>
        </authorList>
    </citation>
    <scope>NUCLEOTIDE SEQUENCE [LARGE SCALE GENOMIC DNA]</scope>
</reference>
<keyword evidence="1" id="KW-0507">mRNA processing</keyword>
<evidence type="ECO:0000256" key="1">
    <source>
        <dbReference type="ARBA" id="ARBA00022664"/>
    </source>
</evidence>
<dbReference type="EMBL" id="KI517809">
    <property type="protein sequence ID" value="ESQ29916.1"/>
    <property type="molecule type" value="Genomic_DNA"/>
</dbReference>
<dbReference type="GO" id="GO:0003723">
    <property type="term" value="F:RNA binding"/>
    <property type="evidence" value="ECO:0007669"/>
    <property type="project" value="UniProtKB-KW"/>
</dbReference>
<keyword evidence="3" id="KW-0508">mRNA splicing</keyword>
<evidence type="ECO:0000313" key="4">
    <source>
        <dbReference type="EMBL" id="ESQ29916.1"/>
    </source>
</evidence>
<dbReference type="InterPro" id="IPR012677">
    <property type="entry name" value="Nucleotide-bd_a/b_plait_sf"/>
</dbReference>
<dbReference type="OrthoDB" id="10266058at2759"/>
<dbReference type="PANTHER" id="PTHR23139">
    <property type="entry name" value="RNA-BINDING PROTEIN"/>
    <property type="match status" value="1"/>
</dbReference>
<accession>V4MF62</accession>
<dbReference type="GO" id="GO:0008380">
    <property type="term" value="P:RNA splicing"/>
    <property type="evidence" value="ECO:0007669"/>
    <property type="project" value="UniProtKB-KW"/>
</dbReference>
<dbReference type="eggNOG" id="KOG0120">
    <property type="taxonomic scope" value="Eukaryota"/>
</dbReference>
<gene>
    <name evidence="4" type="ORF">EUTSA_v10011869mg</name>
</gene>
<keyword evidence="2" id="KW-0694">RNA-binding</keyword>
<dbReference type="Proteomes" id="UP000030689">
    <property type="component" value="Unassembled WGS sequence"/>
</dbReference>
<dbReference type="KEGG" id="eus:EUTSA_v10011869mg"/>
<dbReference type="GO" id="GO:0006397">
    <property type="term" value="P:mRNA processing"/>
    <property type="evidence" value="ECO:0007669"/>
    <property type="project" value="UniProtKB-KW"/>
</dbReference>
<dbReference type="SUPFAM" id="SSF54928">
    <property type="entry name" value="RNA-binding domain, RBD"/>
    <property type="match status" value="1"/>
</dbReference>
<organism evidence="4 5">
    <name type="scientific">Eutrema salsugineum</name>
    <name type="common">Saltwater cress</name>
    <name type="synonym">Sisymbrium salsugineum</name>
    <dbReference type="NCBI Taxonomy" id="72664"/>
    <lineage>
        <taxon>Eukaryota</taxon>
        <taxon>Viridiplantae</taxon>
        <taxon>Streptophyta</taxon>
        <taxon>Embryophyta</taxon>
        <taxon>Tracheophyta</taxon>
        <taxon>Spermatophyta</taxon>
        <taxon>Magnoliopsida</taxon>
        <taxon>eudicotyledons</taxon>
        <taxon>Gunneridae</taxon>
        <taxon>Pentapetalae</taxon>
        <taxon>rosids</taxon>
        <taxon>malvids</taxon>
        <taxon>Brassicales</taxon>
        <taxon>Brassicaceae</taxon>
        <taxon>Eutremeae</taxon>
        <taxon>Eutrema</taxon>
    </lineage>
</organism>
<evidence type="ECO:0000313" key="5">
    <source>
        <dbReference type="Proteomes" id="UP000030689"/>
    </source>
</evidence>
<evidence type="ECO:0000256" key="3">
    <source>
        <dbReference type="ARBA" id="ARBA00023187"/>
    </source>
</evidence>
<dbReference type="STRING" id="72664.V4MF62"/>
<dbReference type="Gene3D" id="3.30.70.330">
    <property type="match status" value="1"/>
</dbReference>
<dbReference type="AlphaFoldDB" id="V4MF62"/>
<dbReference type="OMA" id="DIMEDMS"/>
<sequence>MPKLKPCGCGGTRNSRIIRLTNVITEADFDYGDEDYEDWLIDMRNDGKRYGELLKVVIPRPKPDHHLTPTPGVGKIFFEYADSDAASRARSAFHERPFELKIVVAEYYPENMYAQGRMPEFAG</sequence>
<proteinExistence type="predicted"/>